<dbReference type="EMBL" id="MK072272">
    <property type="protein sequence ID" value="AYV81378.1"/>
    <property type="molecule type" value="Genomic_DNA"/>
</dbReference>
<accession>A0A3G5A2C7</accession>
<reference evidence="1" key="1">
    <citation type="submission" date="2018-10" db="EMBL/GenBank/DDBJ databases">
        <title>Hidden diversity of soil giant viruses.</title>
        <authorList>
            <person name="Schulz F."/>
            <person name="Alteio L."/>
            <person name="Goudeau D."/>
            <person name="Ryan E.M."/>
            <person name="Malmstrom R.R."/>
            <person name="Blanchard J."/>
            <person name="Woyke T."/>
        </authorList>
    </citation>
    <scope>NUCLEOTIDE SEQUENCE</scope>
    <source>
        <strain evidence="1">HAV1</strain>
    </source>
</reference>
<evidence type="ECO:0000313" key="1">
    <source>
        <dbReference type="EMBL" id="AYV81378.1"/>
    </source>
</evidence>
<proteinExistence type="predicted"/>
<protein>
    <submittedName>
        <fullName evidence="1">Uncharacterized protein</fullName>
    </submittedName>
</protein>
<name>A0A3G5A2C7_9VIRU</name>
<gene>
    <name evidence="1" type="ORF">Harvfovirus30_10</name>
</gene>
<sequence length="257" mass="30091">MSGSESKNAPCFDFEKKTLLDVHGAVAAVKTNGQYFNQIHRGMRFVLLSTEDFGDDYALTTGLNIFDVSNLEQSKIRMYAFHGPDMFFGSKPIFYQVENIGTHVHNGPSDGEYNRTFTHYREVTIPPDANIYIWSDYWKTREEYRANKLILSEPKVIALDNDICTLILEKAPHYLRSVKNPTEDMCVNALKKQPFMLDSVVNQTEKICITALELHRDTFKYVRNKTLKLYYIFIKSYLKKTFLYYCLRRLFEWFCGR</sequence>
<organism evidence="1">
    <name type="scientific">Harvfovirus sp</name>
    <dbReference type="NCBI Taxonomy" id="2487768"/>
    <lineage>
        <taxon>Viruses</taxon>
        <taxon>Varidnaviria</taxon>
        <taxon>Bamfordvirae</taxon>
        <taxon>Nucleocytoviricota</taxon>
        <taxon>Megaviricetes</taxon>
        <taxon>Imitervirales</taxon>
        <taxon>Mimiviridae</taxon>
        <taxon>Klosneuvirinae</taxon>
    </lineage>
</organism>